<dbReference type="RefSeq" id="WP_104205889.1">
    <property type="nucleotide sequence ID" value="NZ_PHND01000001.1"/>
</dbReference>
<dbReference type="GO" id="GO:0005524">
    <property type="term" value="F:ATP binding"/>
    <property type="evidence" value="ECO:0007669"/>
    <property type="project" value="UniProtKB-KW"/>
</dbReference>
<dbReference type="EMBL" id="PHND01000001">
    <property type="protein sequence ID" value="PPE04800.1"/>
    <property type="molecule type" value="Genomic_DNA"/>
</dbReference>
<comment type="function">
    <text evidence="7">Plays an essential role in the initiation and regulation of chromosomal replication. ATP-DnaA binds to the origin of replication (oriC) to initiate formation of the DNA replication initiation complex once per cell cycle. Binds the DnaA box (a 9 base pair repeat at the origin) and separates the double-stranded (ds)DNA. Forms a right-handed helical filament on oriC DNA; dsDNA binds to the exterior of the filament while single-stranded (ss)DNA is stabiized in the filament's interior. The ATP-DnaA-oriC complex binds and stabilizes one strand of the AT-rich DNA unwinding element (DUE), permitting loading of DNA polymerase. After initiation quickly degrades to an ADP-DnaA complex that is not apt for DNA replication. Binds acidic phospholipids.</text>
</comment>
<dbReference type="GO" id="GO:0005886">
    <property type="term" value="C:plasma membrane"/>
    <property type="evidence" value="ECO:0007669"/>
    <property type="project" value="TreeGrafter"/>
</dbReference>
<dbReference type="InterPro" id="IPR013159">
    <property type="entry name" value="DnaA_C"/>
</dbReference>
<dbReference type="SMART" id="SM00382">
    <property type="entry name" value="AAA"/>
    <property type="match status" value="1"/>
</dbReference>
<dbReference type="InterPro" id="IPR027417">
    <property type="entry name" value="P-loop_NTPase"/>
</dbReference>
<dbReference type="PROSITE" id="PS01008">
    <property type="entry name" value="DNAA"/>
    <property type="match status" value="1"/>
</dbReference>
<dbReference type="GO" id="GO:0003688">
    <property type="term" value="F:DNA replication origin binding"/>
    <property type="evidence" value="ECO:0007669"/>
    <property type="project" value="InterPro"/>
</dbReference>
<dbReference type="InterPro" id="IPR018312">
    <property type="entry name" value="Chromosome_initiator_DnaA_CS"/>
</dbReference>
<keyword evidence="12" id="KW-1185">Reference proteome</keyword>
<dbReference type="Pfam" id="PF08299">
    <property type="entry name" value="Bac_DnaA_C"/>
    <property type="match status" value="1"/>
</dbReference>
<evidence type="ECO:0000256" key="3">
    <source>
        <dbReference type="ARBA" id="ARBA00022741"/>
    </source>
</evidence>
<keyword evidence="5" id="KW-0446">Lipid-binding</keyword>
<dbReference type="SUPFAM" id="SSF48295">
    <property type="entry name" value="TrpR-like"/>
    <property type="match status" value="1"/>
</dbReference>
<dbReference type="GO" id="GO:0008289">
    <property type="term" value="F:lipid binding"/>
    <property type="evidence" value="ECO:0007669"/>
    <property type="project" value="UniProtKB-KW"/>
</dbReference>
<dbReference type="AlphaFoldDB" id="A0A8E2UAV8"/>
<dbReference type="CDD" id="cd06571">
    <property type="entry name" value="Bac_DnaA_C"/>
    <property type="match status" value="1"/>
</dbReference>
<accession>A0A8E2UAV8</accession>
<dbReference type="GO" id="GO:0006270">
    <property type="term" value="P:DNA replication initiation"/>
    <property type="evidence" value="ECO:0007669"/>
    <property type="project" value="InterPro"/>
</dbReference>
<feature type="domain" description="Chromosomal replication initiator DnaA C-terminal" evidence="10">
    <location>
        <begin position="348"/>
        <end position="417"/>
    </location>
</feature>
<feature type="domain" description="AAA+ ATPase" evidence="9">
    <location>
        <begin position="131"/>
        <end position="267"/>
    </location>
</feature>
<evidence type="ECO:0000256" key="1">
    <source>
        <dbReference type="ARBA" id="ARBA00022490"/>
    </source>
</evidence>
<protein>
    <recommendedName>
        <fullName evidence="7">Chromosomal replication initiator protein DnaA</fullName>
    </recommendedName>
</protein>
<dbReference type="SMART" id="SM00760">
    <property type="entry name" value="Bac_DnaA_C"/>
    <property type="match status" value="1"/>
</dbReference>
<reference evidence="11 12" key="1">
    <citation type="submission" date="2017-11" db="EMBL/GenBank/DDBJ databases">
        <title>Genome sequence of Entomoplasma ellychniae ELCN-1 (ATCC 43707).</title>
        <authorList>
            <person name="Lo W.-S."/>
            <person name="Gasparich G.E."/>
            <person name="Kuo C.-H."/>
        </authorList>
    </citation>
    <scope>NUCLEOTIDE SEQUENCE [LARGE SCALE GENOMIC DNA]</scope>
    <source>
        <strain evidence="11 12">ELCN-1</strain>
    </source>
</reference>
<dbReference type="Gene3D" id="1.10.1750.10">
    <property type="match status" value="1"/>
</dbReference>
<name>A0A8E2UAV8_9MOLU</name>
<evidence type="ECO:0000256" key="5">
    <source>
        <dbReference type="ARBA" id="ARBA00023121"/>
    </source>
</evidence>
<dbReference type="Pfam" id="PF00308">
    <property type="entry name" value="Bac_DnaA"/>
    <property type="match status" value="1"/>
</dbReference>
<keyword evidence="6 7" id="KW-0238">DNA-binding</keyword>
<proteinExistence type="inferred from homology"/>
<dbReference type="GO" id="GO:0006275">
    <property type="term" value="P:regulation of DNA replication"/>
    <property type="evidence" value="ECO:0007669"/>
    <property type="project" value="InterPro"/>
</dbReference>
<dbReference type="InterPro" id="IPR003593">
    <property type="entry name" value="AAA+_ATPase"/>
</dbReference>
<comment type="similarity">
    <text evidence="8">Belongs to the DnaA family.</text>
</comment>
<evidence type="ECO:0000256" key="7">
    <source>
        <dbReference type="RuleBase" id="RU000577"/>
    </source>
</evidence>
<organism evidence="11 12">
    <name type="scientific">Entomoplasma ellychniae</name>
    <dbReference type="NCBI Taxonomy" id="2114"/>
    <lineage>
        <taxon>Bacteria</taxon>
        <taxon>Bacillati</taxon>
        <taxon>Mycoplasmatota</taxon>
        <taxon>Mollicutes</taxon>
        <taxon>Entomoplasmatales</taxon>
        <taxon>Entomoplasmataceae</taxon>
        <taxon>Entomoplasma</taxon>
    </lineage>
</organism>
<dbReference type="InterPro" id="IPR013317">
    <property type="entry name" value="DnaA_dom"/>
</dbReference>
<sequence>MELSVVWQKVLSELYLDKTVDQEIKNEFLPFTNLYKKNSKEFIIEAKSTLALSFLNQISGQIKTFLSTYINGDFELLFFSTKNLPKIEHEAQNDLSFIKSGQLFENFVIGKSNQQAFIAAKYFSESVDNSVFNPLFIYGDSGLGKTHLLESITNFIKDKSTNNKVLYLKADEFTSQVVSVLNSGDVDIEKFKNDILKNDVFIIDDVHFLTKRDKTNEFLFFIINNFLENGKKLAFSSDKNPESLNGFERRMITRFNSGLSVCVETLDPQTAEDILKLRIGEFRLKRGVEPAAIKFLANNFGGDARKLKSLVNRLELLVMSNPVDSKITLDEVVDFFRDIPSSNLGKLNVKRIKEVIGDKFGVSVKAIDGKARTTAIKDARHVAMFFVKILLNHTSTQIGSEFGGRDHSTVLSAISKIEKNIYEDKKFKKLIDTWKNEIMK</sequence>
<keyword evidence="3 7" id="KW-0547">Nucleotide-binding</keyword>
<evidence type="ECO:0000256" key="4">
    <source>
        <dbReference type="ARBA" id="ARBA00022840"/>
    </source>
</evidence>
<dbReference type="SUPFAM" id="SSF52540">
    <property type="entry name" value="P-loop containing nucleoside triphosphate hydrolases"/>
    <property type="match status" value="1"/>
</dbReference>
<dbReference type="Gene3D" id="3.40.50.300">
    <property type="entry name" value="P-loop containing nucleotide triphosphate hydrolases"/>
    <property type="match status" value="1"/>
</dbReference>
<evidence type="ECO:0000259" key="9">
    <source>
        <dbReference type="SMART" id="SM00382"/>
    </source>
</evidence>
<keyword evidence="4 7" id="KW-0067">ATP-binding</keyword>
<keyword evidence="1" id="KW-0963">Cytoplasm</keyword>
<dbReference type="Proteomes" id="UP000239010">
    <property type="component" value="Unassembled WGS sequence"/>
</dbReference>
<dbReference type="InterPro" id="IPR010921">
    <property type="entry name" value="Trp_repressor/repl_initiator"/>
</dbReference>
<evidence type="ECO:0000256" key="2">
    <source>
        <dbReference type="ARBA" id="ARBA00022705"/>
    </source>
</evidence>
<dbReference type="PRINTS" id="PR00051">
    <property type="entry name" value="DNAA"/>
</dbReference>
<dbReference type="CDD" id="cd00009">
    <property type="entry name" value="AAA"/>
    <property type="match status" value="1"/>
</dbReference>
<evidence type="ECO:0000256" key="8">
    <source>
        <dbReference type="RuleBase" id="RU004227"/>
    </source>
</evidence>
<dbReference type="InterPro" id="IPR020591">
    <property type="entry name" value="Chromosome_initiator_DnaA-like"/>
</dbReference>
<evidence type="ECO:0000313" key="12">
    <source>
        <dbReference type="Proteomes" id="UP000239010"/>
    </source>
</evidence>
<evidence type="ECO:0000259" key="10">
    <source>
        <dbReference type="SMART" id="SM00760"/>
    </source>
</evidence>
<keyword evidence="2 7" id="KW-0235">DNA replication</keyword>
<evidence type="ECO:0000313" key="11">
    <source>
        <dbReference type="EMBL" id="PPE04800.1"/>
    </source>
</evidence>
<gene>
    <name evidence="11" type="primary">dnaA</name>
    <name evidence="11" type="ORF">EELLY_v1c04800</name>
</gene>
<evidence type="ECO:0000256" key="6">
    <source>
        <dbReference type="ARBA" id="ARBA00023125"/>
    </source>
</evidence>
<dbReference type="PANTHER" id="PTHR30050">
    <property type="entry name" value="CHROMOSOMAL REPLICATION INITIATOR PROTEIN DNAA"/>
    <property type="match status" value="1"/>
</dbReference>
<dbReference type="PANTHER" id="PTHR30050:SF2">
    <property type="entry name" value="CHROMOSOMAL REPLICATION INITIATOR PROTEIN DNAA"/>
    <property type="match status" value="1"/>
</dbReference>
<comment type="caution">
    <text evidence="11">The sequence shown here is derived from an EMBL/GenBank/DDBJ whole genome shotgun (WGS) entry which is preliminary data.</text>
</comment>
<dbReference type="CDD" id="cd18139">
    <property type="entry name" value="HLD_clamp_RarA"/>
    <property type="match status" value="1"/>
</dbReference>